<organism evidence="1 2">
    <name type="scientific">Cryptolaemus montrouzieri</name>
    <dbReference type="NCBI Taxonomy" id="559131"/>
    <lineage>
        <taxon>Eukaryota</taxon>
        <taxon>Metazoa</taxon>
        <taxon>Ecdysozoa</taxon>
        <taxon>Arthropoda</taxon>
        <taxon>Hexapoda</taxon>
        <taxon>Insecta</taxon>
        <taxon>Pterygota</taxon>
        <taxon>Neoptera</taxon>
        <taxon>Endopterygota</taxon>
        <taxon>Coleoptera</taxon>
        <taxon>Polyphaga</taxon>
        <taxon>Cucujiformia</taxon>
        <taxon>Coccinelloidea</taxon>
        <taxon>Coccinellidae</taxon>
        <taxon>Scymninae</taxon>
        <taxon>Scymnini</taxon>
        <taxon>Cryptolaemus</taxon>
    </lineage>
</organism>
<dbReference type="Proteomes" id="UP001516400">
    <property type="component" value="Unassembled WGS sequence"/>
</dbReference>
<comment type="caution">
    <text evidence="1">The sequence shown here is derived from an EMBL/GenBank/DDBJ whole genome shotgun (WGS) entry which is preliminary data.</text>
</comment>
<dbReference type="AlphaFoldDB" id="A0ABD2NXG9"/>
<proteinExistence type="predicted"/>
<protein>
    <submittedName>
        <fullName evidence="1">Uncharacterized protein</fullName>
    </submittedName>
</protein>
<reference evidence="1 2" key="1">
    <citation type="journal article" date="2021" name="BMC Biol.">
        <title>Horizontally acquired antibacterial genes associated with adaptive radiation of ladybird beetles.</title>
        <authorList>
            <person name="Li H.S."/>
            <person name="Tang X.F."/>
            <person name="Huang Y.H."/>
            <person name="Xu Z.Y."/>
            <person name="Chen M.L."/>
            <person name="Du X.Y."/>
            <person name="Qiu B.Y."/>
            <person name="Chen P.T."/>
            <person name="Zhang W."/>
            <person name="Slipinski A."/>
            <person name="Escalona H.E."/>
            <person name="Waterhouse R.M."/>
            <person name="Zwick A."/>
            <person name="Pang H."/>
        </authorList>
    </citation>
    <scope>NUCLEOTIDE SEQUENCE [LARGE SCALE GENOMIC DNA]</scope>
    <source>
        <strain evidence="1">SYSU2018</strain>
    </source>
</reference>
<sequence>MWKTLKSLVNPKNGGSCFNGGILFEIDGVRKDISSKDDIARNFNMYFVQSIQDITNTIQDGPEW</sequence>
<name>A0ABD2NXG9_9CUCU</name>
<evidence type="ECO:0000313" key="1">
    <source>
        <dbReference type="EMBL" id="KAL3283289.1"/>
    </source>
</evidence>
<keyword evidence="2" id="KW-1185">Reference proteome</keyword>
<accession>A0ABD2NXG9</accession>
<feature type="non-terminal residue" evidence="1">
    <location>
        <position position="64"/>
    </location>
</feature>
<gene>
    <name evidence="1" type="ORF">HHI36_006438</name>
</gene>
<dbReference type="EMBL" id="JABFTP020000144">
    <property type="protein sequence ID" value="KAL3283289.1"/>
    <property type="molecule type" value="Genomic_DNA"/>
</dbReference>
<evidence type="ECO:0000313" key="2">
    <source>
        <dbReference type="Proteomes" id="UP001516400"/>
    </source>
</evidence>